<reference evidence="14" key="1">
    <citation type="submission" date="2018-05" db="EMBL/GenBank/DDBJ databases">
        <authorList>
            <person name="Lanie J.A."/>
            <person name="Ng W.-L."/>
            <person name="Kazmierczak K.M."/>
            <person name="Andrzejewski T.M."/>
            <person name="Davidsen T.M."/>
            <person name="Wayne K.J."/>
            <person name="Tettelin H."/>
            <person name="Glass J.I."/>
            <person name="Rusch D."/>
            <person name="Podicherti R."/>
            <person name="Tsui H.-C.T."/>
            <person name="Winkler M.E."/>
        </authorList>
    </citation>
    <scope>NUCLEOTIDE SEQUENCE</scope>
</reference>
<evidence type="ECO:0000259" key="13">
    <source>
        <dbReference type="Pfam" id="PF13603"/>
    </source>
</evidence>
<dbReference type="FunFam" id="3.90.740.10:FF:000012">
    <property type="entry name" value="Leucine--tRNA ligase"/>
    <property type="match status" value="1"/>
</dbReference>
<dbReference type="Pfam" id="PF00133">
    <property type="entry name" value="tRNA-synt_1"/>
    <property type="match status" value="2"/>
</dbReference>
<evidence type="ECO:0000256" key="9">
    <source>
        <dbReference type="ARBA" id="ARBA00030520"/>
    </source>
</evidence>
<dbReference type="GO" id="GO:0005524">
    <property type="term" value="F:ATP binding"/>
    <property type="evidence" value="ECO:0007669"/>
    <property type="project" value="UniProtKB-KW"/>
</dbReference>
<dbReference type="Gene3D" id="3.40.50.620">
    <property type="entry name" value="HUPs"/>
    <property type="match status" value="2"/>
</dbReference>
<evidence type="ECO:0000313" key="14">
    <source>
        <dbReference type="EMBL" id="SUZ94942.1"/>
    </source>
</evidence>
<proteinExistence type="inferred from homology"/>
<dbReference type="InterPro" id="IPR009080">
    <property type="entry name" value="tRNAsynth_Ia_anticodon-bd"/>
</dbReference>
<keyword evidence="3" id="KW-0963">Cytoplasm</keyword>
<evidence type="ECO:0000256" key="7">
    <source>
        <dbReference type="ARBA" id="ARBA00022917"/>
    </source>
</evidence>
<dbReference type="PANTHER" id="PTHR43740">
    <property type="entry name" value="LEUCYL-TRNA SYNTHETASE"/>
    <property type="match status" value="1"/>
</dbReference>
<dbReference type="Gene3D" id="1.10.730.10">
    <property type="entry name" value="Isoleucyl-tRNA Synthetase, Domain 1"/>
    <property type="match status" value="2"/>
</dbReference>
<dbReference type="InterPro" id="IPR002300">
    <property type="entry name" value="aa-tRNA-synth_Ia"/>
</dbReference>
<gene>
    <name evidence="14" type="ORF">METZ01_LOCUS47796</name>
</gene>
<dbReference type="PANTHER" id="PTHR43740:SF2">
    <property type="entry name" value="LEUCINE--TRNA LIGASE, MITOCHONDRIAL"/>
    <property type="match status" value="1"/>
</dbReference>
<protein>
    <recommendedName>
        <fullName evidence="2">leucine--tRNA ligase</fullName>
        <ecNumber evidence="2">6.1.1.4</ecNumber>
    </recommendedName>
    <alternativeName>
        <fullName evidence="9">Leucyl-tRNA synthetase</fullName>
    </alternativeName>
</protein>
<dbReference type="CDD" id="cd07958">
    <property type="entry name" value="Anticodon_Ia_Leu_BEm"/>
    <property type="match status" value="1"/>
</dbReference>
<dbReference type="Gene3D" id="3.10.20.590">
    <property type="match status" value="1"/>
</dbReference>
<evidence type="ECO:0000256" key="8">
    <source>
        <dbReference type="ARBA" id="ARBA00023146"/>
    </source>
</evidence>
<keyword evidence="6" id="KW-0067">ATP-binding</keyword>
<evidence type="ECO:0000259" key="12">
    <source>
        <dbReference type="Pfam" id="PF08264"/>
    </source>
</evidence>
<dbReference type="SUPFAM" id="SSF52374">
    <property type="entry name" value="Nucleotidylyl transferase"/>
    <property type="match status" value="1"/>
</dbReference>
<evidence type="ECO:0000256" key="2">
    <source>
        <dbReference type="ARBA" id="ARBA00013164"/>
    </source>
</evidence>
<evidence type="ECO:0000259" key="11">
    <source>
        <dbReference type="Pfam" id="PF00133"/>
    </source>
</evidence>
<dbReference type="FunFam" id="3.40.50.620:FF:000056">
    <property type="entry name" value="Leucine--tRNA ligase"/>
    <property type="match status" value="1"/>
</dbReference>
<dbReference type="GO" id="GO:0005739">
    <property type="term" value="C:mitochondrion"/>
    <property type="evidence" value="ECO:0007669"/>
    <property type="project" value="UniProtKB-ARBA"/>
</dbReference>
<sequence>MSDRPYNPKKIEAEAQAFWKENRVFEVQEDSSLEKFYCLCMFPYPSGRLHMGHVRNYTIGDVISRYQRMLGKNVLQPMGWDAFGLPAEGAAIKNNMAPAQWTRDNIEYMKHQFNLLGFGYDWNRELTTCDPNYYRWEQWMFSRLYAKGLAYRDKAIVNWDPEENTVLANEQVIDGRGWRSGASIERREMPQWFLRITDYCEELLSDLDDLDWPEPVKIMQRNWIGRSEGVEIVFEVVDSSQQLTVYTTRPDTLFGATYMALAPEHPLIQPLAEKNKEVQAFLDKVKLQAVSEEALEKMEKVGIPLGLEAINPINGNKIPIWAANFILMSYGTGATMSVPAHDQRDYDFAKKYKLPIQPVIVPNKPGLEHDFNESAFTQLGTLINSNKFDGMDSEEAIEAIGSELEQQEKGKKVINYRLRDWLISRQRYWGAPIPMLTDENGDIFPERDENLPVELPENVSFSGVQSPIKSMKEFIESVDPISNEIYQRETDTFDTFMESSWYYARFCCPDNHEKMLDERAKYWLPVDLYIGGIEHAILHLLYARFYHKLLRDEGLVEVGEPFKRLLTQGMVLNGGSKMSKSMGNTVDPEEMINNYGADTVRLFMMFAAPPEQSLEWSDKAINGAYRFLRKFWTIVLNRIADISNVDDIDEDDFFNDAQKELRKDTHKTIAKVSDDIGRRYTFNTAIAAIMSLSNRVSRYQIDTDLDRKVVREALESMVLLLSPIVPHICNHLWTELGHQNAVVNELWPTFNEDLMVDDTLEIVIQINGKLRARLNVAANIDEETLKELAFNEPKIAKLIAEQTIKKTIVVPGKLINIVT</sequence>
<dbReference type="PROSITE" id="PS00178">
    <property type="entry name" value="AA_TRNA_LIGASE_I"/>
    <property type="match status" value="1"/>
</dbReference>
<dbReference type="EC" id="6.1.1.4" evidence="2"/>
<feature type="domain" description="Leucyl-tRNA synthetase editing" evidence="13">
    <location>
        <begin position="221"/>
        <end position="404"/>
    </location>
</feature>
<keyword evidence="7" id="KW-0648">Protein biosynthesis</keyword>
<dbReference type="EMBL" id="UINC01002280">
    <property type="protein sequence ID" value="SUZ94942.1"/>
    <property type="molecule type" value="Genomic_DNA"/>
</dbReference>
<feature type="domain" description="Methionyl/Valyl/Leucyl/Isoleucyl-tRNA synthetase anticodon-binding" evidence="12">
    <location>
        <begin position="659"/>
        <end position="783"/>
    </location>
</feature>
<dbReference type="InterPro" id="IPR025709">
    <property type="entry name" value="Leu_tRNA-synth_edit"/>
</dbReference>
<keyword evidence="5" id="KW-0547">Nucleotide-binding</keyword>
<comment type="similarity">
    <text evidence="1">Belongs to the class-I aminoacyl-tRNA synthetase family.</text>
</comment>
<dbReference type="FunFam" id="1.10.730.10:FF:000011">
    <property type="entry name" value="Leucine--tRNA ligase chloroplastic/mitochondrial"/>
    <property type="match status" value="1"/>
</dbReference>
<dbReference type="SUPFAM" id="SSF50677">
    <property type="entry name" value="ValRS/IleRS/LeuRS editing domain"/>
    <property type="match status" value="1"/>
</dbReference>
<dbReference type="PRINTS" id="PR00985">
    <property type="entry name" value="TRNASYNTHLEU"/>
</dbReference>
<dbReference type="CDD" id="cd00812">
    <property type="entry name" value="LeuRS_core"/>
    <property type="match status" value="1"/>
</dbReference>
<name>A0A381RSV0_9ZZZZ</name>
<dbReference type="InterPro" id="IPR001412">
    <property type="entry name" value="aa-tRNA-synth_I_CS"/>
</dbReference>
<comment type="catalytic activity">
    <reaction evidence="10">
        <text>tRNA(Leu) + L-leucine + ATP = L-leucyl-tRNA(Leu) + AMP + diphosphate</text>
        <dbReference type="Rhea" id="RHEA:11688"/>
        <dbReference type="Rhea" id="RHEA-COMP:9613"/>
        <dbReference type="Rhea" id="RHEA-COMP:9622"/>
        <dbReference type="ChEBI" id="CHEBI:30616"/>
        <dbReference type="ChEBI" id="CHEBI:33019"/>
        <dbReference type="ChEBI" id="CHEBI:57427"/>
        <dbReference type="ChEBI" id="CHEBI:78442"/>
        <dbReference type="ChEBI" id="CHEBI:78494"/>
        <dbReference type="ChEBI" id="CHEBI:456215"/>
        <dbReference type="EC" id="6.1.1.4"/>
    </reaction>
</comment>
<keyword evidence="4" id="KW-0436">Ligase</keyword>
<dbReference type="NCBIfam" id="TIGR00396">
    <property type="entry name" value="leuS_bact"/>
    <property type="match status" value="1"/>
</dbReference>
<dbReference type="GO" id="GO:0006429">
    <property type="term" value="P:leucyl-tRNA aminoacylation"/>
    <property type="evidence" value="ECO:0007669"/>
    <property type="project" value="InterPro"/>
</dbReference>
<dbReference type="GO" id="GO:0004823">
    <property type="term" value="F:leucine-tRNA ligase activity"/>
    <property type="evidence" value="ECO:0007669"/>
    <property type="project" value="UniProtKB-EC"/>
</dbReference>
<dbReference type="Pfam" id="PF08264">
    <property type="entry name" value="Anticodon_1"/>
    <property type="match status" value="1"/>
</dbReference>
<evidence type="ECO:0000256" key="10">
    <source>
        <dbReference type="ARBA" id="ARBA00047469"/>
    </source>
</evidence>
<organism evidence="14">
    <name type="scientific">marine metagenome</name>
    <dbReference type="NCBI Taxonomy" id="408172"/>
    <lineage>
        <taxon>unclassified sequences</taxon>
        <taxon>metagenomes</taxon>
        <taxon>ecological metagenomes</taxon>
    </lineage>
</organism>
<evidence type="ECO:0000256" key="1">
    <source>
        <dbReference type="ARBA" id="ARBA00005594"/>
    </source>
</evidence>
<keyword evidence="8" id="KW-0030">Aminoacyl-tRNA synthetase</keyword>
<evidence type="ECO:0000256" key="4">
    <source>
        <dbReference type="ARBA" id="ARBA00022598"/>
    </source>
</evidence>
<dbReference type="InterPro" id="IPR009008">
    <property type="entry name" value="Val/Leu/Ile-tRNA-synth_edit"/>
</dbReference>
<dbReference type="HAMAP" id="MF_00049_B">
    <property type="entry name" value="Leu_tRNA_synth_B"/>
    <property type="match status" value="1"/>
</dbReference>
<accession>A0A381RSV0</accession>
<evidence type="ECO:0000256" key="3">
    <source>
        <dbReference type="ARBA" id="ARBA00022490"/>
    </source>
</evidence>
<dbReference type="GO" id="GO:0005829">
    <property type="term" value="C:cytosol"/>
    <property type="evidence" value="ECO:0007669"/>
    <property type="project" value="TreeGrafter"/>
</dbReference>
<feature type="domain" description="Aminoacyl-tRNA synthetase class Ia" evidence="11">
    <location>
        <begin position="16"/>
        <end position="214"/>
    </location>
</feature>
<dbReference type="InterPro" id="IPR013155">
    <property type="entry name" value="M/V/L/I-tRNA-synth_anticd-bd"/>
</dbReference>
<dbReference type="SUPFAM" id="SSF47323">
    <property type="entry name" value="Anticodon-binding domain of a subclass of class I aminoacyl-tRNA synthetases"/>
    <property type="match status" value="1"/>
</dbReference>
<dbReference type="InterPro" id="IPR002302">
    <property type="entry name" value="Leu-tRNA-ligase"/>
</dbReference>
<feature type="domain" description="Aminoacyl-tRNA synthetase class Ia" evidence="11">
    <location>
        <begin position="417"/>
        <end position="616"/>
    </location>
</feature>
<dbReference type="AlphaFoldDB" id="A0A381RSV0"/>
<evidence type="ECO:0000256" key="6">
    <source>
        <dbReference type="ARBA" id="ARBA00022840"/>
    </source>
</evidence>
<evidence type="ECO:0000256" key="5">
    <source>
        <dbReference type="ARBA" id="ARBA00022741"/>
    </source>
</evidence>
<dbReference type="Pfam" id="PF13603">
    <property type="entry name" value="tRNA-synt_1_2"/>
    <property type="match status" value="1"/>
</dbReference>
<dbReference type="FunFam" id="3.40.50.620:FF:000003">
    <property type="entry name" value="Leucine--tRNA ligase"/>
    <property type="match status" value="1"/>
</dbReference>
<dbReference type="InterPro" id="IPR014729">
    <property type="entry name" value="Rossmann-like_a/b/a_fold"/>
</dbReference>
<dbReference type="GO" id="GO:0002161">
    <property type="term" value="F:aminoacyl-tRNA deacylase activity"/>
    <property type="evidence" value="ECO:0007669"/>
    <property type="project" value="InterPro"/>
</dbReference>